<proteinExistence type="predicted"/>
<organism evidence="1 2">
    <name type="scientific">Aquisphaera giovannonii</name>
    <dbReference type="NCBI Taxonomy" id="406548"/>
    <lineage>
        <taxon>Bacteria</taxon>
        <taxon>Pseudomonadati</taxon>
        <taxon>Planctomycetota</taxon>
        <taxon>Planctomycetia</taxon>
        <taxon>Isosphaerales</taxon>
        <taxon>Isosphaeraceae</taxon>
        <taxon>Aquisphaera</taxon>
    </lineage>
</organism>
<dbReference type="SMART" id="SM00028">
    <property type="entry name" value="TPR"/>
    <property type="match status" value="3"/>
</dbReference>
<dbReference type="InterPro" id="IPR011990">
    <property type="entry name" value="TPR-like_helical_dom_sf"/>
</dbReference>
<accession>A0A5B9W9C9</accession>
<dbReference type="RefSeq" id="WP_148596824.1">
    <property type="nucleotide sequence ID" value="NZ_CP042997.1"/>
</dbReference>
<keyword evidence="2" id="KW-1185">Reference proteome</keyword>
<dbReference type="SUPFAM" id="SSF48452">
    <property type="entry name" value="TPR-like"/>
    <property type="match status" value="1"/>
</dbReference>
<dbReference type="InterPro" id="IPR019734">
    <property type="entry name" value="TPR_rpt"/>
</dbReference>
<dbReference type="EMBL" id="CP042997">
    <property type="protein sequence ID" value="QEH37238.1"/>
    <property type="molecule type" value="Genomic_DNA"/>
</dbReference>
<dbReference type="AlphaFoldDB" id="A0A5B9W9C9"/>
<protein>
    <submittedName>
        <fullName evidence="1">Tetratricopeptide repeat protein</fullName>
    </submittedName>
</protein>
<evidence type="ECO:0000313" key="2">
    <source>
        <dbReference type="Proteomes" id="UP000324233"/>
    </source>
</evidence>
<evidence type="ECO:0000313" key="1">
    <source>
        <dbReference type="EMBL" id="QEH37238.1"/>
    </source>
</evidence>
<dbReference type="KEGG" id="agv:OJF2_58250"/>
<name>A0A5B9W9C9_9BACT</name>
<reference evidence="1 2" key="1">
    <citation type="submission" date="2019-08" db="EMBL/GenBank/DDBJ databases">
        <title>Deep-cultivation of Planctomycetes and their phenomic and genomic characterization uncovers novel biology.</title>
        <authorList>
            <person name="Wiegand S."/>
            <person name="Jogler M."/>
            <person name="Boedeker C."/>
            <person name="Pinto D."/>
            <person name="Vollmers J."/>
            <person name="Rivas-Marin E."/>
            <person name="Kohn T."/>
            <person name="Peeters S.H."/>
            <person name="Heuer A."/>
            <person name="Rast P."/>
            <person name="Oberbeckmann S."/>
            <person name="Bunk B."/>
            <person name="Jeske O."/>
            <person name="Meyerdierks A."/>
            <person name="Storesund J.E."/>
            <person name="Kallscheuer N."/>
            <person name="Luecker S."/>
            <person name="Lage O.M."/>
            <person name="Pohl T."/>
            <person name="Merkel B.J."/>
            <person name="Hornburger P."/>
            <person name="Mueller R.-W."/>
            <person name="Bruemmer F."/>
            <person name="Labrenz M."/>
            <person name="Spormann A.M."/>
            <person name="Op den Camp H."/>
            <person name="Overmann J."/>
            <person name="Amann R."/>
            <person name="Jetten M.S.M."/>
            <person name="Mascher T."/>
            <person name="Medema M.H."/>
            <person name="Devos D.P."/>
            <person name="Kaster A.-K."/>
            <person name="Ovreas L."/>
            <person name="Rohde M."/>
            <person name="Galperin M.Y."/>
            <person name="Jogler C."/>
        </authorList>
    </citation>
    <scope>NUCLEOTIDE SEQUENCE [LARGE SCALE GENOMIC DNA]</scope>
    <source>
        <strain evidence="1 2">OJF2</strain>
    </source>
</reference>
<dbReference type="Gene3D" id="1.25.40.10">
    <property type="entry name" value="Tetratricopeptide repeat domain"/>
    <property type="match status" value="2"/>
</dbReference>
<gene>
    <name evidence="1" type="ORF">OJF2_58250</name>
</gene>
<sequence>MSRDSASEQARALVHKGWNHLMSQRPLAAWGTWQQALRLDADSAAARQALETLEHAPDLPAAARRPYRFRKPADEARRRRWDRELRDRDAAEVADATRAFAAIADQAPDDAAAWYNRALCLAWGGDDRGAIACLEEAVRIEAATDPAAAVEAWTLAEVLRQGGGAENLADDLRFACNFAWHHDDTERLVSTFPEIRRIPAPADPTRPEVQARELEVLEWLDRPLPAAGDVASEADLPRVLATVYITPGTLRLSSPRVESLEQAEERLRRMLGPDVRPIERVAAPLPLPFLDADVWTARVPEGLPQDLVHELSREIVESYYENQWIHHPRQGLDGLSPLAASQAAGQGDAVARVKLEAVIRLREQLGARSSSLAMYQGYPFDRLRHRLGLAPANPGSVEEDDLSCAPLTALQAISPGELAEVRLADAFRSAAGFRDDSLTALFAAELARRGATEIERLDLPAVFAPLVRQAMQRSDPGEALSWLDQARPLANAAGRRDFDTWRAEILSRTGRGDEAARVYQDLVATGATPALVALDAAETFLDNGQHEQARDFLDRAIDLARAAGIRGVEDLANRHLSSLARNGR</sequence>
<dbReference type="OrthoDB" id="242313at2"/>
<dbReference type="Proteomes" id="UP000324233">
    <property type="component" value="Chromosome"/>
</dbReference>